<gene>
    <name evidence="1" type="ORF">HZZ13_11120</name>
</gene>
<protein>
    <submittedName>
        <fullName evidence="1">Uncharacterized protein</fullName>
    </submittedName>
</protein>
<dbReference type="RefSeq" id="WP_197959650.1">
    <property type="nucleotide sequence ID" value="NZ_JACCHP010000006.1"/>
</dbReference>
<evidence type="ECO:0000313" key="2">
    <source>
        <dbReference type="Proteomes" id="UP000807370"/>
    </source>
</evidence>
<reference evidence="1 2" key="1">
    <citation type="submission" date="2020-07" db="EMBL/GenBank/DDBJ databases">
        <title>Bradyrhizobium diversity isolated from nodules of indigenous legumes of Western Australia.</title>
        <authorList>
            <person name="Klepa M.S."/>
        </authorList>
    </citation>
    <scope>NUCLEOTIDE SEQUENCE [LARGE SCALE GENOMIC DNA]</scope>
    <source>
        <strain evidence="1 2">CNPSo 4010</strain>
    </source>
</reference>
<accession>A0ABS0PMC6</accession>
<comment type="caution">
    <text evidence="1">The sequence shown here is derived from an EMBL/GenBank/DDBJ whole genome shotgun (WGS) entry which is preliminary data.</text>
</comment>
<sequence>MDAMHPDAAQHPAQLQTKDGAAIHREERRIAICITCHAFHLTADAVNSKIFARGVEDRHACAG</sequence>
<organism evidence="1 2">
    <name type="scientific">Bradyrhizobium agreste</name>
    <dbReference type="NCBI Taxonomy" id="2751811"/>
    <lineage>
        <taxon>Bacteria</taxon>
        <taxon>Pseudomonadati</taxon>
        <taxon>Pseudomonadota</taxon>
        <taxon>Alphaproteobacteria</taxon>
        <taxon>Hyphomicrobiales</taxon>
        <taxon>Nitrobacteraceae</taxon>
        <taxon>Bradyrhizobium</taxon>
    </lineage>
</organism>
<evidence type="ECO:0000313" key="1">
    <source>
        <dbReference type="EMBL" id="MBH5398339.1"/>
    </source>
</evidence>
<dbReference type="EMBL" id="JACCHP010000006">
    <property type="protein sequence ID" value="MBH5398339.1"/>
    <property type="molecule type" value="Genomic_DNA"/>
</dbReference>
<dbReference type="Proteomes" id="UP000807370">
    <property type="component" value="Unassembled WGS sequence"/>
</dbReference>
<proteinExistence type="predicted"/>
<keyword evidence="2" id="KW-1185">Reference proteome</keyword>
<name>A0ABS0PMC6_9BRAD</name>